<dbReference type="RefSeq" id="WP_307190599.1">
    <property type="nucleotide sequence ID" value="NZ_JAUSTZ010000002.1"/>
</dbReference>
<evidence type="ECO:0000313" key="5">
    <source>
        <dbReference type="EMBL" id="MDQ0224912.1"/>
    </source>
</evidence>
<comment type="cofactor">
    <cofactor evidence="1">
        <name>Mg(2+)</name>
        <dbReference type="ChEBI" id="CHEBI:18420"/>
    </cofactor>
</comment>
<keyword evidence="6" id="KW-1185">Reference proteome</keyword>
<keyword evidence="4" id="KW-0460">Magnesium</keyword>
<name>A0ABT9YY99_9BACI</name>
<evidence type="ECO:0000313" key="6">
    <source>
        <dbReference type="Proteomes" id="UP001232245"/>
    </source>
</evidence>
<dbReference type="EMBL" id="JAUSTZ010000002">
    <property type="protein sequence ID" value="MDQ0224912.1"/>
    <property type="molecule type" value="Genomic_DNA"/>
</dbReference>
<dbReference type="GO" id="GO:0016787">
    <property type="term" value="F:hydrolase activity"/>
    <property type="evidence" value="ECO:0007669"/>
    <property type="project" value="UniProtKB-KW"/>
</dbReference>
<dbReference type="SFLD" id="SFLDG01129">
    <property type="entry name" value="C1.5:_HAD__Beta-PGM__Phosphata"/>
    <property type="match status" value="1"/>
</dbReference>
<evidence type="ECO:0000256" key="2">
    <source>
        <dbReference type="ARBA" id="ARBA00022723"/>
    </source>
</evidence>
<dbReference type="SFLD" id="SFLDS00003">
    <property type="entry name" value="Haloacid_Dehalogenase"/>
    <property type="match status" value="1"/>
</dbReference>
<keyword evidence="2" id="KW-0479">Metal-binding</keyword>
<organism evidence="5 6">
    <name type="scientific">Metabacillus niabensis</name>
    <dbReference type="NCBI Taxonomy" id="324854"/>
    <lineage>
        <taxon>Bacteria</taxon>
        <taxon>Bacillati</taxon>
        <taxon>Bacillota</taxon>
        <taxon>Bacilli</taxon>
        <taxon>Bacillales</taxon>
        <taxon>Bacillaceae</taxon>
        <taxon>Metabacillus</taxon>
    </lineage>
</organism>
<protein>
    <submittedName>
        <fullName evidence="5">Hydrolase of the HAD superfamily</fullName>
    </submittedName>
</protein>
<dbReference type="Gene3D" id="3.40.50.1000">
    <property type="entry name" value="HAD superfamily/HAD-like"/>
    <property type="match status" value="1"/>
</dbReference>
<dbReference type="InterPro" id="IPR006439">
    <property type="entry name" value="HAD-SF_hydro_IA"/>
</dbReference>
<dbReference type="PANTHER" id="PTHR46470">
    <property type="entry name" value="N-ACYLNEURAMINATE-9-PHOSPHATASE"/>
    <property type="match status" value="1"/>
</dbReference>
<dbReference type="Pfam" id="PF13419">
    <property type="entry name" value="HAD_2"/>
    <property type="match status" value="1"/>
</dbReference>
<evidence type="ECO:0000256" key="1">
    <source>
        <dbReference type="ARBA" id="ARBA00001946"/>
    </source>
</evidence>
<reference evidence="5 6" key="1">
    <citation type="submission" date="2023-07" db="EMBL/GenBank/DDBJ databases">
        <title>Genomic Encyclopedia of Type Strains, Phase IV (KMG-IV): sequencing the most valuable type-strain genomes for metagenomic binning, comparative biology and taxonomic classification.</title>
        <authorList>
            <person name="Goeker M."/>
        </authorList>
    </citation>
    <scope>NUCLEOTIDE SEQUENCE [LARGE SCALE GENOMIC DNA]</scope>
    <source>
        <strain evidence="5 6">DSM 17723</strain>
    </source>
</reference>
<dbReference type="InterPro" id="IPR036412">
    <property type="entry name" value="HAD-like_sf"/>
</dbReference>
<dbReference type="Gene3D" id="1.10.150.520">
    <property type="match status" value="1"/>
</dbReference>
<dbReference type="SUPFAM" id="SSF56784">
    <property type="entry name" value="HAD-like"/>
    <property type="match status" value="1"/>
</dbReference>
<dbReference type="NCBIfam" id="TIGR01549">
    <property type="entry name" value="HAD-SF-IA-v1"/>
    <property type="match status" value="1"/>
</dbReference>
<evidence type="ECO:0000256" key="4">
    <source>
        <dbReference type="ARBA" id="ARBA00022842"/>
    </source>
</evidence>
<sequence length="237" mass="27845">MSTKAMIFDLDDTLFAEKDYIFSGFLAVDKAVQKKLSVSGFYKIAIELFEEGERKYIFNRALDRLNVNYNNKLIHSLLKTYRTHLPDIQLLNDAKWVIENLYDSVKLGIISDGYIDAQYNKVKALKLKNMFHSIILSDRFGRENWKPSKVPYLHVCMALQVEHKDCIYIGDNLSKDFITAKSLGWKTVYIERRHGMYPNIIVDEEYQAHYKISDLKELSLINEFENLFKKQYVPYSI</sequence>
<dbReference type="InterPro" id="IPR041492">
    <property type="entry name" value="HAD_2"/>
</dbReference>
<gene>
    <name evidence="5" type="ORF">J2S02_001241</name>
</gene>
<accession>A0ABT9YY99</accession>
<dbReference type="InterPro" id="IPR051400">
    <property type="entry name" value="HAD-like_hydrolase"/>
</dbReference>
<comment type="caution">
    <text evidence="5">The sequence shown here is derived from an EMBL/GenBank/DDBJ whole genome shotgun (WGS) entry which is preliminary data.</text>
</comment>
<dbReference type="InterPro" id="IPR023214">
    <property type="entry name" value="HAD_sf"/>
</dbReference>
<evidence type="ECO:0000256" key="3">
    <source>
        <dbReference type="ARBA" id="ARBA00022801"/>
    </source>
</evidence>
<dbReference type="Proteomes" id="UP001232245">
    <property type="component" value="Unassembled WGS sequence"/>
</dbReference>
<dbReference type="PANTHER" id="PTHR46470:SF2">
    <property type="entry name" value="GLYCERALDEHYDE 3-PHOSPHATE PHOSPHATASE"/>
    <property type="match status" value="1"/>
</dbReference>
<keyword evidence="3 5" id="KW-0378">Hydrolase</keyword>
<proteinExistence type="predicted"/>